<dbReference type="OrthoDB" id="7064770at2"/>
<geneLocation type="plasmid" evidence="1">
    <name>unnamed3</name>
</geneLocation>
<dbReference type="InterPro" id="IPR038666">
    <property type="entry name" value="SSP1_head-tail_sf"/>
</dbReference>
<organism evidence="1 2">
    <name type="scientific">Cupriavidus oxalaticus</name>
    <dbReference type="NCBI Taxonomy" id="96344"/>
    <lineage>
        <taxon>Bacteria</taxon>
        <taxon>Pseudomonadati</taxon>
        <taxon>Pseudomonadota</taxon>
        <taxon>Betaproteobacteria</taxon>
        <taxon>Burkholderiales</taxon>
        <taxon>Burkholderiaceae</taxon>
        <taxon>Cupriavidus</taxon>
    </lineage>
</organism>
<evidence type="ECO:0000313" key="2">
    <source>
        <dbReference type="Proteomes" id="UP000295294"/>
    </source>
</evidence>
<keyword evidence="1" id="KW-0614">Plasmid</keyword>
<gene>
    <name evidence="1" type="ORF">E0W60_34385</name>
</gene>
<dbReference type="InterPro" id="IPR008767">
    <property type="entry name" value="Phage_SPP1_head-tail_adaptor"/>
</dbReference>
<name>A0A4P7LU52_9BURK</name>
<protein>
    <submittedName>
        <fullName evidence="1">Head-tail adaptor protein</fullName>
    </submittedName>
</protein>
<dbReference type="EMBL" id="CP038638">
    <property type="protein sequence ID" value="QBY56147.1"/>
    <property type="molecule type" value="Genomic_DNA"/>
</dbReference>
<dbReference type="KEGG" id="cox:E0W60_34385"/>
<dbReference type="NCBIfam" id="TIGR01563">
    <property type="entry name" value="gp16_SPP1"/>
    <property type="match status" value="1"/>
</dbReference>
<evidence type="ECO:0000313" key="1">
    <source>
        <dbReference type="EMBL" id="QBY56147.1"/>
    </source>
</evidence>
<proteinExistence type="predicted"/>
<reference evidence="1 2" key="1">
    <citation type="submission" date="2019-03" db="EMBL/GenBank/DDBJ databases">
        <title>Efficiently degradation of phenoxyalkanoic acid herbicides by Cupriavidus oxalaticus strain X32.</title>
        <authorList>
            <person name="Sheng X."/>
        </authorList>
    </citation>
    <scope>NUCLEOTIDE SEQUENCE [LARGE SCALE GENOMIC DNA]</scope>
    <source>
        <strain evidence="1 2">X32</strain>
        <plasmid evidence="1 2">unnamed3</plasmid>
    </source>
</reference>
<accession>A0A4P7LU52</accession>
<dbReference type="Gene3D" id="2.40.10.270">
    <property type="entry name" value="Bacteriophage SPP1 head-tail adaptor protein"/>
    <property type="match status" value="1"/>
</dbReference>
<dbReference type="AlphaFoldDB" id="A0A4P7LU52"/>
<sequence>MDFPHIGELNKQVQVRRRSDLPAADMGLDQTFPEQLDRWAKIEPVGSAIYAGSVQIDTIVTHRIFIRYLAGVTNAHEVVHGARLYRVQRVTDLNGAGRFTVLEVEELSHGA</sequence>
<dbReference type="Proteomes" id="UP000295294">
    <property type="component" value="Plasmid unnamed3"/>
</dbReference>
<dbReference type="RefSeq" id="WP_135707312.1">
    <property type="nucleotide sequence ID" value="NZ_CP038638.1"/>
</dbReference>
<dbReference type="Pfam" id="PF05521">
    <property type="entry name" value="Phage_HCP"/>
    <property type="match status" value="1"/>
</dbReference>